<dbReference type="AlphaFoldDB" id="A0A1H3X9D3"/>
<feature type="transmembrane region" description="Helical" evidence="1">
    <location>
        <begin position="56"/>
        <end position="79"/>
    </location>
</feature>
<evidence type="ECO:0000313" key="3">
    <source>
        <dbReference type="Proteomes" id="UP000199288"/>
    </source>
</evidence>
<keyword evidence="1" id="KW-0812">Transmembrane</keyword>
<protein>
    <submittedName>
        <fullName evidence="2">Uncharacterized protein</fullName>
    </submittedName>
</protein>
<proteinExistence type="predicted"/>
<reference evidence="3" key="1">
    <citation type="submission" date="2016-10" db="EMBL/GenBank/DDBJ databases">
        <authorList>
            <person name="Varghese N."/>
            <person name="Submissions S."/>
        </authorList>
    </citation>
    <scope>NUCLEOTIDE SEQUENCE [LARGE SCALE GENOMIC DNA]</scope>
    <source>
        <strain evidence="3">KPR-1</strain>
    </source>
</reference>
<feature type="transmembrane region" description="Helical" evidence="1">
    <location>
        <begin position="23"/>
        <end position="44"/>
    </location>
</feature>
<evidence type="ECO:0000256" key="1">
    <source>
        <dbReference type="SAM" id="Phobius"/>
    </source>
</evidence>
<name>A0A1H3X9D3_9ACTO</name>
<keyword evidence="1" id="KW-1133">Transmembrane helix</keyword>
<dbReference type="RefSeq" id="WP_143027318.1">
    <property type="nucleotide sequence ID" value="NZ_FNQV01000003.1"/>
</dbReference>
<dbReference type="EMBL" id="FNQV01000003">
    <property type="protein sequence ID" value="SDZ95264.1"/>
    <property type="molecule type" value="Genomic_DNA"/>
</dbReference>
<feature type="transmembrane region" description="Helical" evidence="1">
    <location>
        <begin position="95"/>
        <end position="113"/>
    </location>
</feature>
<keyword evidence="3" id="KW-1185">Reference proteome</keyword>
<keyword evidence="1" id="KW-0472">Membrane</keyword>
<organism evidence="2 3">
    <name type="scientific">Bowdeniella nasicola</name>
    <dbReference type="NCBI Taxonomy" id="208480"/>
    <lineage>
        <taxon>Bacteria</taxon>
        <taxon>Bacillati</taxon>
        <taxon>Actinomycetota</taxon>
        <taxon>Actinomycetes</taxon>
        <taxon>Actinomycetales</taxon>
        <taxon>Actinomycetaceae</taxon>
        <taxon>Bowdeniella</taxon>
    </lineage>
</organism>
<sequence length="161" mass="16578">MSTESSLSTDDVMHARAVATARLSLIVGVALAFATGALSALLVLSTPKDAAGQVALWLAPVGLLGSLVIAGLGLVLVFAPEPRAALLRHARGLRTLWRLGAIVIIASVAGLMLMRPGTWLVTVLGAVVAAHFVVAAYVLSPMAARRADPKPLGAPDRLAEF</sequence>
<gene>
    <name evidence="2" type="ORF">SAMN02910418_00632</name>
</gene>
<accession>A0A1H3X9D3</accession>
<dbReference type="Proteomes" id="UP000199288">
    <property type="component" value="Unassembled WGS sequence"/>
</dbReference>
<feature type="transmembrane region" description="Helical" evidence="1">
    <location>
        <begin position="119"/>
        <end position="140"/>
    </location>
</feature>
<evidence type="ECO:0000313" key="2">
    <source>
        <dbReference type="EMBL" id="SDZ95264.1"/>
    </source>
</evidence>